<name>A0A9W4XFK2_9ASCO</name>
<keyword evidence="2 8" id="KW-0812">Transmembrane</keyword>
<evidence type="ECO:0000256" key="4">
    <source>
        <dbReference type="ARBA" id="ARBA00023136"/>
    </source>
</evidence>
<comment type="caution">
    <text evidence="9">The sequence shown here is derived from an EMBL/GenBank/DDBJ whole genome shotgun (WGS) entry which is preliminary data.</text>
</comment>
<dbReference type="PANTHER" id="PTHR20855">
    <property type="entry name" value="ADIPOR/PROGESTIN RECEPTOR-RELATED"/>
    <property type="match status" value="1"/>
</dbReference>
<gene>
    <name evidence="9" type="ORF">CANVERA_P5075</name>
</gene>
<dbReference type="Proteomes" id="UP001152885">
    <property type="component" value="Unassembled WGS sequence"/>
</dbReference>
<dbReference type="PANTHER" id="PTHR20855:SF97">
    <property type="entry name" value="ADIPOR-LIKE RECEPTOR IZH3-RELATED"/>
    <property type="match status" value="1"/>
</dbReference>
<dbReference type="OrthoDB" id="5585746at2759"/>
<feature type="region of interest" description="Disordered" evidence="7">
    <location>
        <begin position="1"/>
        <end position="34"/>
    </location>
</feature>
<dbReference type="GO" id="GO:0046872">
    <property type="term" value="F:metal ion binding"/>
    <property type="evidence" value="ECO:0007669"/>
    <property type="project" value="UniProtKB-KW"/>
</dbReference>
<evidence type="ECO:0000313" key="9">
    <source>
        <dbReference type="EMBL" id="CAI5760566.1"/>
    </source>
</evidence>
<accession>A0A9W4XFK2</accession>
<dbReference type="InterPro" id="IPR004254">
    <property type="entry name" value="AdipoR/HlyIII-related"/>
</dbReference>
<dbReference type="GO" id="GO:0006882">
    <property type="term" value="P:intracellular zinc ion homeostasis"/>
    <property type="evidence" value="ECO:0007669"/>
    <property type="project" value="TreeGrafter"/>
</dbReference>
<feature type="transmembrane region" description="Helical" evidence="8">
    <location>
        <begin position="313"/>
        <end position="336"/>
    </location>
</feature>
<protein>
    <recommendedName>
        <fullName evidence="11">ADIPOR-like receptor IZH3</fullName>
    </recommendedName>
</protein>
<sequence length="594" mass="69899">MTTSTQIFSTSDQSLNQRSTTIDKPRSRSSSFSSNSIFSSEELLVEKLDTFISSLESRLNNFEKFFKFNNKNDNDNDNGKVIDEVEEEEEEEKEQHRIFHRRSSSSTSLKSIKEFSINNLDQIHQRLKLIRSKVLSNSFTNLENLYKLLDDQYNYLFNSNEETTDNIPTVISGPNKKEILSKKIITTMQYFDEKLLQIDDFIKDKQPQSVDYDYSHNELLNKLKFFNFNKALKYAESRNLHYYELPLIWRENKYIIHGYRFSLNHSTMLRSIFKFNHNESMNIWSHLIGLGIILYIALFQFPSTSIFNNNNTFGDNLIIYFFLIASIKCLITSSIWHTYSCFAHYPTRQRFACIDYTGITVLITCSIISVEYCALYQHKNLLKAYIIFSTLCGLTGFIFNWSPYFDKPECRSIRIAFFVGLAGGGATTFFFKLYFDGFLNSLKFFLPLTYKSFIWYMLGVVFYGGLIPERWRYDVIIEENNISSCQHNYDASDVLLDKMGMAGEEEIEQIEDEVEEIANKHENENDEERDFQLLIDKHFKSNPIENKPFNKNFMSLWWVDYFLASHNIWHICVVLGILGHYSCLIEMFKNLERV</sequence>
<evidence type="ECO:0000256" key="2">
    <source>
        <dbReference type="ARBA" id="ARBA00022692"/>
    </source>
</evidence>
<evidence type="ECO:0000256" key="6">
    <source>
        <dbReference type="SAM" id="Coils"/>
    </source>
</evidence>
<comment type="subcellular location">
    <subcellularLocation>
        <location evidence="1">Membrane</location>
        <topology evidence="1">Multi-pass membrane protein</topology>
    </subcellularLocation>
</comment>
<evidence type="ECO:0000313" key="10">
    <source>
        <dbReference type="Proteomes" id="UP001152885"/>
    </source>
</evidence>
<evidence type="ECO:0000256" key="8">
    <source>
        <dbReference type="SAM" id="Phobius"/>
    </source>
</evidence>
<evidence type="ECO:0000256" key="1">
    <source>
        <dbReference type="ARBA" id="ARBA00004141"/>
    </source>
</evidence>
<feature type="transmembrane region" description="Helical" evidence="8">
    <location>
        <begin position="444"/>
        <end position="466"/>
    </location>
</feature>
<evidence type="ECO:0000256" key="7">
    <source>
        <dbReference type="SAM" id="MobiDB-lite"/>
    </source>
</evidence>
<keyword evidence="3 8" id="KW-1133">Transmembrane helix</keyword>
<feature type="coiled-coil region" evidence="6">
    <location>
        <begin position="500"/>
        <end position="527"/>
    </location>
</feature>
<dbReference type="GO" id="GO:0038023">
    <property type="term" value="F:signaling receptor activity"/>
    <property type="evidence" value="ECO:0007669"/>
    <property type="project" value="TreeGrafter"/>
</dbReference>
<feature type="transmembrane region" description="Helical" evidence="8">
    <location>
        <begin position="382"/>
        <end position="401"/>
    </location>
</feature>
<feature type="transmembrane region" description="Helical" evidence="8">
    <location>
        <begin position="413"/>
        <end position="435"/>
    </location>
</feature>
<evidence type="ECO:0000256" key="3">
    <source>
        <dbReference type="ARBA" id="ARBA00022989"/>
    </source>
</evidence>
<keyword evidence="4 8" id="KW-0472">Membrane</keyword>
<proteinExistence type="predicted"/>
<organism evidence="9 10">
    <name type="scientific">Candida verbasci</name>
    <dbReference type="NCBI Taxonomy" id="1227364"/>
    <lineage>
        <taxon>Eukaryota</taxon>
        <taxon>Fungi</taxon>
        <taxon>Dikarya</taxon>
        <taxon>Ascomycota</taxon>
        <taxon>Saccharomycotina</taxon>
        <taxon>Pichiomycetes</taxon>
        <taxon>Debaryomycetaceae</taxon>
        <taxon>Candida/Lodderomyces clade</taxon>
        <taxon>Candida</taxon>
    </lineage>
</organism>
<dbReference type="Pfam" id="PF03006">
    <property type="entry name" value="HlyIII"/>
    <property type="match status" value="1"/>
</dbReference>
<dbReference type="AlphaFoldDB" id="A0A9W4XFK2"/>
<keyword evidence="10" id="KW-1185">Reference proteome</keyword>
<evidence type="ECO:0008006" key="11">
    <source>
        <dbReference type="Google" id="ProtNLM"/>
    </source>
</evidence>
<evidence type="ECO:0000256" key="5">
    <source>
        <dbReference type="PIRSR" id="PIRSR604254-1"/>
    </source>
</evidence>
<keyword evidence="5" id="KW-0862">Zinc</keyword>
<dbReference type="GO" id="GO:0016020">
    <property type="term" value="C:membrane"/>
    <property type="evidence" value="ECO:0007669"/>
    <property type="project" value="UniProtKB-SubCell"/>
</dbReference>
<feature type="binding site" evidence="5">
    <location>
        <position position="337"/>
    </location>
    <ligand>
        <name>Zn(2+)</name>
        <dbReference type="ChEBI" id="CHEBI:29105"/>
    </ligand>
</feature>
<feature type="transmembrane region" description="Helical" evidence="8">
    <location>
        <begin position="283"/>
        <end position="301"/>
    </location>
</feature>
<keyword evidence="5" id="KW-0479">Metal-binding</keyword>
<feature type="transmembrane region" description="Helical" evidence="8">
    <location>
        <begin position="356"/>
        <end position="375"/>
    </location>
</feature>
<keyword evidence="6" id="KW-0175">Coiled coil</keyword>
<reference evidence="9" key="1">
    <citation type="submission" date="2022-12" db="EMBL/GenBank/DDBJ databases">
        <authorList>
            <person name="Brejova B."/>
        </authorList>
    </citation>
    <scope>NUCLEOTIDE SEQUENCE</scope>
</reference>
<dbReference type="EMBL" id="CANTUO010000007">
    <property type="protein sequence ID" value="CAI5760566.1"/>
    <property type="molecule type" value="Genomic_DNA"/>
</dbReference>
<feature type="compositionally biased region" description="Polar residues" evidence="7">
    <location>
        <begin position="1"/>
        <end position="20"/>
    </location>
</feature>